<evidence type="ECO:0008006" key="4">
    <source>
        <dbReference type="Google" id="ProtNLM"/>
    </source>
</evidence>
<dbReference type="AlphaFoldDB" id="A0A540L099"/>
<dbReference type="STRING" id="106549.A0A540L099"/>
<dbReference type="CDD" id="cd00590">
    <property type="entry name" value="RRM_SF"/>
    <property type="match status" value="1"/>
</dbReference>
<feature type="region of interest" description="Disordered" evidence="1">
    <location>
        <begin position="72"/>
        <end position="92"/>
    </location>
</feature>
<gene>
    <name evidence="2" type="ORF">C1H46_034535</name>
</gene>
<dbReference type="SUPFAM" id="SSF54928">
    <property type="entry name" value="RNA-binding domain, RBD"/>
    <property type="match status" value="1"/>
</dbReference>
<dbReference type="EMBL" id="VIEB01000833">
    <property type="protein sequence ID" value="TQD79903.1"/>
    <property type="molecule type" value="Genomic_DNA"/>
</dbReference>
<reference evidence="2 3" key="1">
    <citation type="journal article" date="2019" name="G3 (Bethesda)">
        <title>Sequencing of a Wild Apple (Malus baccata) Genome Unravels the Differences Between Cultivated and Wild Apple Species Regarding Disease Resistance and Cold Tolerance.</title>
        <authorList>
            <person name="Chen X."/>
        </authorList>
    </citation>
    <scope>NUCLEOTIDE SEQUENCE [LARGE SCALE GENOMIC DNA]</scope>
    <source>
        <strain evidence="3">cv. Shandingzi</strain>
        <tissue evidence="2">Leaves</tissue>
    </source>
</reference>
<dbReference type="Gene3D" id="3.30.70.330">
    <property type="match status" value="1"/>
</dbReference>
<dbReference type="InterPro" id="IPR012677">
    <property type="entry name" value="Nucleotide-bd_a/b_plait_sf"/>
</dbReference>
<dbReference type="InterPro" id="IPR035979">
    <property type="entry name" value="RBD_domain_sf"/>
</dbReference>
<comment type="caution">
    <text evidence="2">The sequence shown here is derived from an EMBL/GenBank/DDBJ whole genome shotgun (WGS) entry which is preliminary data.</text>
</comment>
<evidence type="ECO:0000313" key="3">
    <source>
        <dbReference type="Proteomes" id="UP000315295"/>
    </source>
</evidence>
<evidence type="ECO:0000313" key="2">
    <source>
        <dbReference type="EMBL" id="TQD79903.1"/>
    </source>
</evidence>
<keyword evidence="3" id="KW-1185">Reference proteome</keyword>
<accession>A0A540L099</accession>
<proteinExistence type="predicted"/>
<organism evidence="2 3">
    <name type="scientific">Malus baccata</name>
    <name type="common">Siberian crab apple</name>
    <name type="synonym">Pyrus baccata</name>
    <dbReference type="NCBI Taxonomy" id="106549"/>
    <lineage>
        <taxon>Eukaryota</taxon>
        <taxon>Viridiplantae</taxon>
        <taxon>Streptophyta</taxon>
        <taxon>Embryophyta</taxon>
        <taxon>Tracheophyta</taxon>
        <taxon>Spermatophyta</taxon>
        <taxon>Magnoliopsida</taxon>
        <taxon>eudicotyledons</taxon>
        <taxon>Gunneridae</taxon>
        <taxon>Pentapetalae</taxon>
        <taxon>rosids</taxon>
        <taxon>fabids</taxon>
        <taxon>Rosales</taxon>
        <taxon>Rosaceae</taxon>
        <taxon>Amygdaloideae</taxon>
        <taxon>Maleae</taxon>
        <taxon>Malus</taxon>
    </lineage>
</organism>
<dbReference type="Proteomes" id="UP000315295">
    <property type="component" value="Unassembled WGS sequence"/>
</dbReference>
<dbReference type="GO" id="GO:0003676">
    <property type="term" value="F:nucleic acid binding"/>
    <property type="evidence" value="ECO:0007669"/>
    <property type="project" value="InterPro"/>
</dbReference>
<evidence type="ECO:0000256" key="1">
    <source>
        <dbReference type="SAM" id="MobiDB-lite"/>
    </source>
</evidence>
<sequence length="247" mass="27521">MEFSLSTPHYPNTTSPFSAVAVTVAVVLNLNQKHHSTTTTCLFVSPRSTPLPPPNPLLLTNFADPKLPKPLLRRPNLPPNSALTPSRTSLIPPKPLPHQLTPPLTPIHTLSLTRFGSLASSLLQLRHPKQKLLEQPKNPSRTMSPRRIRSYPKLSSGKMGHSNTELNAGFGFVIYGGTTAAKSAMKAVEFDGVEFHGRVLTVKLDDGRRLKDKTDERARWLEGYDGVEYRSQWHKERESSRNPRIGK</sequence>
<name>A0A540L099_MALBA</name>
<protein>
    <recommendedName>
        <fullName evidence="4">RRM domain-containing protein</fullName>
    </recommendedName>
</protein>